<evidence type="ECO:0000313" key="4">
    <source>
        <dbReference type="EMBL" id="KAJ4847215.1"/>
    </source>
</evidence>
<comment type="caution">
    <text evidence="4">The sequence shown here is derived from an EMBL/GenBank/DDBJ whole genome shotgun (WGS) entry which is preliminary data.</text>
</comment>
<keyword evidence="2" id="KW-0812">Transmembrane</keyword>
<feature type="region of interest" description="Disordered" evidence="1">
    <location>
        <begin position="319"/>
        <end position="350"/>
    </location>
</feature>
<dbReference type="Pfam" id="PF14111">
    <property type="entry name" value="DUF4283"/>
    <property type="match status" value="1"/>
</dbReference>
<name>A0A9Q0JNN4_9ROSI</name>
<feature type="region of interest" description="Disordered" evidence="1">
    <location>
        <begin position="1"/>
        <end position="27"/>
    </location>
</feature>
<feature type="transmembrane region" description="Helical" evidence="2">
    <location>
        <begin position="174"/>
        <end position="194"/>
    </location>
</feature>
<dbReference type="OrthoDB" id="1750606at2759"/>
<feature type="compositionally biased region" description="Basic and acidic residues" evidence="1">
    <location>
        <begin position="1"/>
        <end position="13"/>
    </location>
</feature>
<organism evidence="4 5">
    <name type="scientific">Turnera subulata</name>
    <dbReference type="NCBI Taxonomy" id="218843"/>
    <lineage>
        <taxon>Eukaryota</taxon>
        <taxon>Viridiplantae</taxon>
        <taxon>Streptophyta</taxon>
        <taxon>Embryophyta</taxon>
        <taxon>Tracheophyta</taxon>
        <taxon>Spermatophyta</taxon>
        <taxon>Magnoliopsida</taxon>
        <taxon>eudicotyledons</taxon>
        <taxon>Gunneridae</taxon>
        <taxon>Pentapetalae</taxon>
        <taxon>rosids</taxon>
        <taxon>fabids</taxon>
        <taxon>Malpighiales</taxon>
        <taxon>Passifloraceae</taxon>
        <taxon>Turnera</taxon>
    </lineage>
</organism>
<protein>
    <recommendedName>
        <fullName evidence="3">DUF4283 domain-containing protein</fullName>
    </recommendedName>
</protein>
<dbReference type="InterPro" id="IPR025558">
    <property type="entry name" value="DUF4283"/>
</dbReference>
<dbReference type="EMBL" id="JAKUCV010001227">
    <property type="protein sequence ID" value="KAJ4847215.1"/>
    <property type="molecule type" value="Genomic_DNA"/>
</dbReference>
<reference evidence="4" key="2">
    <citation type="journal article" date="2023" name="Plants (Basel)">
        <title>Annotation of the Turnera subulata (Passifloraceae) Draft Genome Reveals the S-Locus Evolved after the Divergence of Turneroideae from Passifloroideae in a Stepwise Manner.</title>
        <authorList>
            <person name="Henning P.M."/>
            <person name="Roalson E.H."/>
            <person name="Mir W."/>
            <person name="McCubbin A.G."/>
            <person name="Shore J.S."/>
        </authorList>
    </citation>
    <scope>NUCLEOTIDE SEQUENCE</scope>
    <source>
        <strain evidence="4">F60SS</strain>
    </source>
</reference>
<sequence>MKFQCKAETEKPPSSDSSSSSGSSSFSVEPLSLQLPEDWDSGRSFSKHVFVAKIVAEKRFSATVLRSICSRAWALNNRVDVKELGYNIFLFSFEDPDDHLRIMLETPWSVAGHHLVIKECHTHLPLHAVDFSISECWVQVHGLCPSQLSKENGWPIGNLLGSCMAVDTTDDNKLSYGGILCLKLCAVTLMLLYARRILVMGRVSLTRRLWRKGKQVLENSEACPPQLVNIVKEPLPRGEQPHHTHTYGLDSVSRCDDLSFANHDSHEIACDQPLIAPSSPLVNVRSMSFDSPEMVASVLQQYMLFGEYLSGFFHQARANPPQQSSKGLDEAQFRHQAKPRFGYKRYRPSA</sequence>
<evidence type="ECO:0000259" key="3">
    <source>
        <dbReference type="Pfam" id="PF14111"/>
    </source>
</evidence>
<dbReference type="Proteomes" id="UP001141552">
    <property type="component" value="Unassembled WGS sequence"/>
</dbReference>
<gene>
    <name evidence="4" type="ORF">Tsubulata_008462</name>
</gene>
<accession>A0A9Q0JNN4</accession>
<feature type="compositionally biased region" description="Low complexity" evidence="1">
    <location>
        <begin position="14"/>
        <end position="27"/>
    </location>
</feature>
<evidence type="ECO:0000313" key="5">
    <source>
        <dbReference type="Proteomes" id="UP001141552"/>
    </source>
</evidence>
<evidence type="ECO:0000256" key="1">
    <source>
        <dbReference type="SAM" id="MobiDB-lite"/>
    </source>
</evidence>
<proteinExistence type="predicted"/>
<keyword evidence="5" id="KW-1185">Reference proteome</keyword>
<dbReference type="AlphaFoldDB" id="A0A9Q0JNN4"/>
<feature type="domain" description="DUF4283" evidence="3">
    <location>
        <begin position="53"/>
        <end position="118"/>
    </location>
</feature>
<evidence type="ECO:0000256" key="2">
    <source>
        <dbReference type="SAM" id="Phobius"/>
    </source>
</evidence>
<keyword evidence="2" id="KW-1133">Transmembrane helix</keyword>
<reference evidence="4" key="1">
    <citation type="submission" date="2022-02" db="EMBL/GenBank/DDBJ databases">
        <authorList>
            <person name="Henning P.M."/>
            <person name="McCubbin A.G."/>
            <person name="Shore J.S."/>
        </authorList>
    </citation>
    <scope>NUCLEOTIDE SEQUENCE</scope>
    <source>
        <strain evidence="4">F60SS</strain>
        <tissue evidence="4">Leaves</tissue>
    </source>
</reference>
<feature type="compositionally biased region" description="Basic residues" evidence="1">
    <location>
        <begin position="335"/>
        <end position="350"/>
    </location>
</feature>
<keyword evidence="2" id="KW-0472">Membrane</keyword>